<dbReference type="GO" id="GO:0009360">
    <property type="term" value="C:DNA polymerase III complex"/>
    <property type="evidence" value="ECO:0007669"/>
    <property type="project" value="InterPro"/>
</dbReference>
<name>A0A0U9HLZ2_9FIRM</name>
<evidence type="ECO:0000256" key="6">
    <source>
        <dbReference type="ARBA" id="ARBA00022932"/>
    </source>
</evidence>
<dbReference type="EC" id="2.7.7.7" evidence="1"/>
<keyword evidence="3" id="KW-0808">Transferase</keyword>
<evidence type="ECO:0000259" key="8">
    <source>
        <dbReference type="Pfam" id="PF09115"/>
    </source>
</evidence>
<dbReference type="Gene3D" id="3.40.50.300">
    <property type="entry name" value="P-loop containing nucleotide triphosphate hydrolases"/>
    <property type="match status" value="1"/>
</dbReference>
<dbReference type="GO" id="GO:0003887">
    <property type="term" value="F:DNA-directed DNA polymerase activity"/>
    <property type="evidence" value="ECO:0007669"/>
    <property type="project" value="UniProtKB-KW"/>
</dbReference>
<dbReference type="Proteomes" id="UP000062160">
    <property type="component" value="Unassembled WGS sequence"/>
</dbReference>
<reference evidence="9" key="1">
    <citation type="journal article" date="2016" name="Genome Announc.">
        <title>Draft Genome Sequence of the Syntrophic Lactate-Degrading Bacterium Tepidanaerobacter syntrophicus JLT.</title>
        <authorList>
            <person name="Matsuura N."/>
            <person name="Ohashi A."/>
            <person name="Tourlousse D.M."/>
            <person name="Sekiguchi Y."/>
        </authorList>
    </citation>
    <scope>NUCLEOTIDE SEQUENCE [LARGE SCALE GENOMIC DNA]</scope>
    <source>
        <strain evidence="9">JL</strain>
    </source>
</reference>
<accession>A0A0U9HLZ2</accession>
<dbReference type="PANTHER" id="PTHR11669:SF8">
    <property type="entry name" value="DNA POLYMERASE III SUBUNIT DELTA"/>
    <property type="match status" value="1"/>
</dbReference>
<feature type="domain" description="DNA polymerase III delta subunit C-terminal" evidence="8">
    <location>
        <begin position="184"/>
        <end position="266"/>
    </location>
</feature>
<dbReference type="InterPro" id="IPR050238">
    <property type="entry name" value="DNA_Rep/Repair_Clamp_Loader"/>
</dbReference>
<keyword evidence="4" id="KW-0548">Nucleotidyltransferase</keyword>
<dbReference type="PANTHER" id="PTHR11669">
    <property type="entry name" value="REPLICATION FACTOR C / DNA POLYMERASE III GAMMA-TAU SUBUNIT"/>
    <property type="match status" value="1"/>
</dbReference>
<evidence type="ECO:0000256" key="7">
    <source>
        <dbReference type="ARBA" id="ARBA00049244"/>
    </source>
</evidence>
<dbReference type="EMBL" id="DF977000">
    <property type="protein sequence ID" value="GAQ24849.1"/>
    <property type="molecule type" value="Genomic_DNA"/>
</dbReference>
<evidence type="ECO:0000313" key="9">
    <source>
        <dbReference type="EMBL" id="GAQ24849.1"/>
    </source>
</evidence>
<proteinExistence type="predicted"/>
<dbReference type="RefSeq" id="WP_059032057.1">
    <property type="nucleotide sequence ID" value="NZ_BSDN01000003.1"/>
</dbReference>
<organism evidence="9">
    <name type="scientific">Tepidanaerobacter syntrophicus</name>
    <dbReference type="NCBI Taxonomy" id="224999"/>
    <lineage>
        <taxon>Bacteria</taxon>
        <taxon>Bacillati</taxon>
        <taxon>Bacillota</taxon>
        <taxon>Clostridia</taxon>
        <taxon>Thermosediminibacterales</taxon>
        <taxon>Tepidanaerobacteraceae</taxon>
        <taxon>Tepidanaerobacter</taxon>
    </lineage>
</organism>
<evidence type="ECO:0000256" key="4">
    <source>
        <dbReference type="ARBA" id="ARBA00022695"/>
    </source>
</evidence>
<dbReference type="OrthoDB" id="9810148at2"/>
<evidence type="ECO:0000313" key="10">
    <source>
        <dbReference type="Proteomes" id="UP000062160"/>
    </source>
</evidence>
<comment type="catalytic activity">
    <reaction evidence="7">
        <text>DNA(n) + a 2'-deoxyribonucleoside 5'-triphosphate = DNA(n+1) + diphosphate</text>
        <dbReference type="Rhea" id="RHEA:22508"/>
        <dbReference type="Rhea" id="RHEA-COMP:17339"/>
        <dbReference type="Rhea" id="RHEA-COMP:17340"/>
        <dbReference type="ChEBI" id="CHEBI:33019"/>
        <dbReference type="ChEBI" id="CHEBI:61560"/>
        <dbReference type="ChEBI" id="CHEBI:173112"/>
        <dbReference type="EC" id="2.7.7.7"/>
    </reaction>
</comment>
<dbReference type="Pfam" id="PF09115">
    <property type="entry name" value="DNApol3-delta_C"/>
    <property type="match status" value="1"/>
</dbReference>
<keyword evidence="10" id="KW-1185">Reference proteome</keyword>
<dbReference type="SUPFAM" id="SSF52540">
    <property type="entry name" value="P-loop containing nucleoside triphosphate hydrolases"/>
    <property type="match status" value="1"/>
</dbReference>
<dbReference type="STRING" id="224999.GCA_001485475_00855"/>
<evidence type="ECO:0000256" key="2">
    <source>
        <dbReference type="ARBA" id="ARBA00014363"/>
    </source>
</evidence>
<evidence type="ECO:0000256" key="3">
    <source>
        <dbReference type="ARBA" id="ARBA00022679"/>
    </source>
</evidence>
<protein>
    <recommendedName>
        <fullName evidence="2">DNA polymerase III subunit delta'</fullName>
        <ecNumber evidence="1">2.7.7.7</ecNumber>
    </recommendedName>
</protein>
<evidence type="ECO:0000256" key="5">
    <source>
        <dbReference type="ARBA" id="ARBA00022705"/>
    </source>
</evidence>
<dbReference type="InterPro" id="IPR027417">
    <property type="entry name" value="P-loop_NTPase"/>
</dbReference>
<keyword evidence="5" id="KW-0235">DNA replication</keyword>
<dbReference type="GO" id="GO:0003677">
    <property type="term" value="F:DNA binding"/>
    <property type="evidence" value="ECO:0007669"/>
    <property type="project" value="InterPro"/>
</dbReference>
<gene>
    <name evidence="9" type="ORF">TSYNT_6230</name>
</gene>
<dbReference type="AlphaFoldDB" id="A0A0U9HLZ2"/>
<dbReference type="GO" id="GO:0006261">
    <property type="term" value="P:DNA-templated DNA replication"/>
    <property type="evidence" value="ECO:0007669"/>
    <property type="project" value="TreeGrafter"/>
</dbReference>
<sequence>MKNISHAYIFLGSEEETSRHALNLAQAVNCQNADFAPCLSCSACKQIEQGIHPDVVQIFPDGVSVKIDQIRKAILEIAEKPIEGKAKVYIFHNADTITREAQNALLKTLEEPTSDSVIILLTNNLKQLIPTVISRCRVEDFSKNDYTMRLSDENRQKIIEILGSVIEKPKDINIFLKAKELADIDEKIDEILELIISFLRDMLIIKADADAVLINDDLRQMIEKYALMSYEKSIIMGIETVLKQLKAAKYKGNKNLICYNLLMSLEEGF</sequence>
<dbReference type="InterPro" id="IPR015199">
    <property type="entry name" value="DNA_pol_III_delta_C"/>
</dbReference>
<keyword evidence="6" id="KW-0239">DNA-directed DNA polymerase</keyword>
<evidence type="ECO:0000256" key="1">
    <source>
        <dbReference type="ARBA" id="ARBA00012417"/>
    </source>
</evidence>
<dbReference type="Pfam" id="PF13177">
    <property type="entry name" value="DNA_pol3_delta2"/>
    <property type="match status" value="1"/>
</dbReference>